<protein>
    <recommendedName>
        <fullName evidence="4">Secreted protein</fullName>
    </recommendedName>
</protein>
<evidence type="ECO:0000256" key="1">
    <source>
        <dbReference type="SAM" id="Phobius"/>
    </source>
</evidence>
<sequence length="134" mass="15223">MQFWRLGLLPVILRRGNHFLVSTCFPPLHARQAENTPCGENKGSSKTDGQSITCSSTSLMCFPLFLHGPFFFLLFFSLPFVWVRPCPVDAVRKVVLRPFRFPPTSIKPSAKFVTLKGSSSILNNRKYRFSGQLR</sequence>
<organism evidence="2 3">
    <name type="scientific">Caerostris extrusa</name>
    <name type="common">Bark spider</name>
    <name type="synonym">Caerostris bankana</name>
    <dbReference type="NCBI Taxonomy" id="172846"/>
    <lineage>
        <taxon>Eukaryota</taxon>
        <taxon>Metazoa</taxon>
        <taxon>Ecdysozoa</taxon>
        <taxon>Arthropoda</taxon>
        <taxon>Chelicerata</taxon>
        <taxon>Arachnida</taxon>
        <taxon>Araneae</taxon>
        <taxon>Araneomorphae</taxon>
        <taxon>Entelegynae</taxon>
        <taxon>Araneoidea</taxon>
        <taxon>Araneidae</taxon>
        <taxon>Caerostris</taxon>
    </lineage>
</organism>
<dbReference type="Proteomes" id="UP001054945">
    <property type="component" value="Unassembled WGS sequence"/>
</dbReference>
<keyword evidence="1" id="KW-1133">Transmembrane helix</keyword>
<reference evidence="2 3" key="1">
    <citation type="submission" date="2021-06" db="EMBL/GenBank/DDBJ databases">
        <title>Caerostris extrusa draft genome.</title>
        <authorList>
            <person name="Kono N."/>
            <person name="Arakawa K."/>
        </authorList>
    </citation>
    <scope>NUCLEOTIDE SEQUENCE [LARGE SCALE GENOMIC DNA]</scope>
</reference>
<evidence type="ECO:0000313" key="2">
    <source>
        <dbReference type="EMBL" id="GIY15052.1"/>
    </source>
</evidence>
<dbReference type="AlphaFoldDB" id="A0AAV4R0M9"/>
<evidence type="ECO:0000313" key="3">
    <source>
        <dbReference type="Proteomes" id="UP001054945"/>
    </source>
</evidence>
<evidence type="ECO:0008006" key="4">
    <source>
        <dbReference type="Google" id="ProtNLM"/>
    </source>
</evidence>
<accession>A0AAV4R0M9</accession>
<keyword evidence="3" id="KW-1185">Reference proteome</keyword>
<gene>
    <name evidence="2" type="ORF">CEXT_567711</name>
</gene>
<comment type="caution">
    <text evidence="2">The sequence shown here is derived from an EMBL/GenBank/DDBJ whole genome shotgun (WGS) entry which is preliminary data.</text>
</comment>
<feature type="transmembrane region" description="Helical" evidence="1">
    <location>
        <begin position="64"/>
        <end position="83"/>
    </location>
</feature>
<keyword evidence="1" id="KW-0472">Membrane</keyword>
<dbReference type="EMBL" id="BPLR01007186">
    <property type="protein sequence ID" value="GIY15052.1"/>
    <property type="molecule type" value="Genomic_DNA"/>
</dbReference>
<name>A0AAV4R0M9_CAEEX</name>
<proteinExistence type="predicted"/>
<keyword evidence="1" id="KW-0812">Transmembrane</keyword>